<comment type="similarity">
    <text evidence="3 11">Belongs to the glycosyltransferase 7 family.</text>
</comment>
<evidence type="ECO:0000256" key="5">
    <source>
        <dbReference type="ARBA" id="ARBA00022679"/>
    </source>
</evidence>
<keyword evidence="10 11" id="KW-0325">Glycoprotein</keyword>
<dbReference type="InterPro" id="IPR027995">
    <property type="entry name" value="Galactosyl_T_N"/>
</dbReference>
<keyword evidence="16" id="KW-1185">Reference proteome</keyword>
<evidence type="ECO:0000256" key="9">
    <source>
        <dbReference type="ARBA" id="ARBA00023136"/>
    </source>
</evidence>
<sequence length="485" mass="56200">MYRLRTVLNVHRRTYGILPAVCLRATHVVSRPRYQAAVLSVFLIVMLLWVVFAIDSMVLRSILLFTHHNSPAVCKEANLIREQFQERQNRINKEIEMQDQILSSQDYLTNEVRNKLHPITTLILEAGSRICPYHSNTLVGLLQVNEDESTIDADLANLESKFKNRVSVYNRESRYKRNSKNTDLENDDNQDSQLENQSTTHYGNFTQMQFSVSTVAPPIGVISPSNCHPHRRTAIVIPYRNRLQHLKVFLRHLHPFLQRQEIEYGIYVINLAGNGMFNRAKLLNIGFTEALRHYGKYDCIIFHDVDLFPEDDRNIYTCSSQPKHMSVAINLYDYILPYEEIFGGVTALTPDQFKLVNGYPNAYWGWGGEDDDMSKRIKSKCMSIFRISTEKARYVMVNHQHGNEKGNEIQVERFNLLKGSMNRQPYDGLSSLNYTVHHRLFGVLYNNITVTIGQHTMKSLTTTEKVLNLLIVLLCVFLIYLLFFK</sequence>
<dbReference type="GO" id="GO:0008378">
    <property type="term" value="F:galactosyltransferase activity"/>
    <property type="evidence" value="ECO:0007669"/>
    <property type="project" value="TreeGrafter"/>
</dbReference>
<proteinExistence type="inferred from homology"/>
<dbReference type="EC" id="2.4.1.-" evidence="11"/>
<comment type="pathway">
    <text evidence="2 11">Protein modification; protein glycosylation.</text>
</comment>
<evidence type="ECO:0000256" key="7">
    <source>
        <dbReference type="ARBA" id="ARBA00022968"/>
    </source>
</evidence>
<dbReference type="OMA" id="HICPLIS"/>
<dbReference type="AlphaFoldDB" id="H2Y6B3"/>
<feature type="transmembrane region" description="Helical" evidence="11">
    <location>
        <begin position="466"/>
        <end position="484"/>
    </location>
</feature>
<keyword evidence="6 11" id="KW-0812">Transmembrane</keyword>
<evidence type="ECO:0000256" key="12">
    <source>
        <dbReference type="SAM" id="MobiDB-lite"/>
    </source>
</evidence>
<comment type="subcellular location">
    <subcellularLocation>
        <location evidence="1">Membrane</location>
        <topology evidence="1">Single-pass type II membrane protein</topology>
    </subcellularLocation>
</comment>
<dbReference type="InterPro" id="IPR027791">
    <property type="entry name" value="Galactosyl_T_C"/>
</dbReference>
<feature type="domain" description="Galactosyltransferase N-terminal" evidence="14">
    <location>
        <begin position="206"/>
        <end position="319"/>
    </location>
</feature>
<evidence type="ECO:0000256" key="6">
    <source>
        <dbReference type="ARBA" id="ARBA00022692"/>
    </source>
</evidence>
<evidence type="ECO:0000313" key="16">
    <source>
        <dbReference type="Proteomes" id="UP000007875"/>
    </source>
</evidence>
<protein>
    <recommendedName>
        <fullName evidence="11">Beta-1,4-galactosyltransferase</fullName>
        <ecNumber evidence="11">2.4.1.-</ecNumber>
    </recommendedName>
</protein>
<evidence type="ECO:0000256" key="2">
    <source>
        <dbReference type="ARBA" id="ARBA00004922"/>
    </source>
</evidence>
<dbReference type="GO" id="GO:0016020">
    <property type="term" value="C:membrane"/>
    <property type="evidence" value="ECO:0007669"/>
    <property type="project" value="UniProtKB-SubCell"/>
</dbReference>
<dbReference type="CDD" id="cd00899">
    <property type="entry name" value="b4GalT"/>
    <property type="match status" value="1"/>
</dbReference>
<evidence type="ECO:0000256" key="4">
    <source>
        <dbReference type="ARBA" id="ARBA00022676"/>
    </source>
</evidence>
<feature type="region of interest" description="Disordered" evidence="12">
    <location>
        <begin position="173"/>
        <end position="196"/>
    </location>
</feature>
<dbReference type="Pfam" id="PF02709">
    <property type="entry name" value="Glyco_transf_7C"/>
    <property type="match status" value="1"/>
</dbReference>
<dbReference type="InterPro" id="IPR029044">
    <property type="entry name" value="Nucleotide-diphossugar_trans"/>
</dbReference>
<dbReference type="Gene3D" id="3.90.550.10">
    <property type="entry name" value="Spore Coat Polysaccharide Biosynthesis Protein SpsA, Chain A"/>
    <property type="match status" value="1"/>
</dbReference>
<evidence type="ECO:0000256" key="3">
    <source>
        <dbReference type="ARBA" id="ARBA00005735"/>
    </source>
</evidence>
<organism evidence="15 16">
    <name type="scientific">Ciona savignyi</name>
    <name type="common">Pacific transparent sea squirt</name>
    <dbReference type="NCBI Taxonomy" id="51511"/>
    <lineage>
        <taxon>Eukaryota</taxon>
        <taxon>Metazoa</taxon>
        <taxon>Chordata</taxon>
        <taxon>Tunicata</taxon>
        <taxon>Ascidiacea</taxon>
        <taxon>Phlebobranchia</taxon>
        <taxon>Cionidae</taxon>
        <taxon>Ciona</taxon>
    </lineage>
</organism>
<dbReference type="Ensembl" id="ENSCSAVT00000000870.1">
    <property type="protein sequence ID" value="ENSCSAVP00000000861.1"/>
    <property type="gene ID" value="ENSCSAVG00000000490.1"/>
</dbReference>
<keyword evidence="9 11" id="KW-0472">Membrane</keyword>
<feature type="domain" description="Galactosyltransferase C-terminal" evidence="13">
    <location>
        <begin position="323"/>
        <end position="400"/>
    </location>
</feature>
<dbReference type="HOGENOM" id="CLU_044213_0_0_1"/>
<keyword evidence="8 11" id="KW-1133">Transmembrane helix</keyword>
<name>H2Y6B3_CIOSA</name>
<evidence type="ECO:0000256" key="11">
    <source>
        <dbReference type="RuleBase" id="RU368121"/>
    </source>
</evidence>
<dbReference type="GO" id="GO:0005975">
    <property type="term" value="P:carbohydrate metabolic process"/>
    <property type="evidence" value="ECO:0007669"/>
    <property type="project" value="InterPro"/>
</dbReference>
<evidence type="ECO:0000256" key="10">
    <source>
        <dbReference type="ARBA" id="ARBA00023180"/>
    </source>
</evidence>
<comment type="function">
    <text evidence="11">Catalyses the transfer of galactose onto proteins or lipids.</text>
</comment>
<dbReference type="eggNOG" id="KOG3916">
    <property type="taxonomic scope" value="Eukaryota"/>
</dbReference>
<evidence type="ECO:0000256" key="8">
    <source>
        <dbReference type="ARBA" id="ARBA00022989"/>
    </source>
</evidence>
<feature type="compositionally biased region" description="Basic and acidic residues" evidence="12">
    <location>
        <begin position="173"/>
        <end position="183"/>
    </location>
</feature>
<reference evidence="16" key="1">
    <citation type="submission" date="2003-08" db="EMBL/GenBank/DDBJ databases">
        <authorList>
            <person name="Birren B."/>
            <person name="Nusbaum C."/>
            <person name="Abebe A."/>
            <person name="Abouelleil A."/>
            <person name="Adekoya E."/>
            <person name="Ait-zahra M."/>
            <person name="Allen N."/>
            <person name="Allen T."/>
            <person name="An P."/>
            <person name="Anderson M."/>
            <person name="Anderson S."/>
            <person name="Arachchi H."/>
            <person name="Armbruster J."/>
            <person name="Bachantsang P."/>
            <person name="Baldwin J."/>
            <person name="Barry A."/>
            <person name="Bayul T."/>
            <person name="Blitshsteyn B."/>
            <person name="Bloom T."/>
            <person name="Blye J."/>
            <person name="Boguslavskiy L."/>
            <person name="Borowsky M."/>
            <person name="Boukhgalter B."/>
            <person name="Brunache A."/>
            <person name="Butler J."/>
            <person name="Calixte N."/>
            <person name="Calvo S."/>
            <person name="Camarata J."/>
            <person name="Campo K."/>
            <person name="Chang J."/>
            <person name="Cheshatsang Y."/>
            <person name="Citroen M."/>
            <person name="Collymore A."/>
            <person name="Considine T."/>
            <person name="Cook A."/>
            <person name="Cooke P."/>
            <person name="Corum B."/>
            <person name="Cuomo C."/>
            <person name="David R."/>
            <person name="Dawoe T."/>
            <person name="Degray S."/>
            <person name="Dodge S."/>
            <person name="Dooley K."/>
            <person name="Dorje P."/>
            <person name="Dorjee K."/>
            <person name="Dorris L."/>
            <person name="Duffey N."/>
            <person name="Dupes A."/>
            <person name="Elkins T."/>
            <person name="Engels R."/>
            <person name="Erickson J."/>
            <person name="Farina A."/>
            <person name="Faro S."/>
            <person name="Ferreira P."/>
            <person name="Fischer H."/>
            <person name="Fitzgerald M."/>
            <person name="Foley K."/>
            <person name="Gage D."/>
            <person name="Galagan J."/>
            <person name="Gearin G."/>
            <person name="Gnerre S."/>
            <person name="Gnirke A."/>
            <person name="Goyette A."/>
            <person name="Graham J."/>
            <person name="Grandbois E."/>
            <person name="Gyaltsen K."/>
            <person name="Hafez N."/>
            <person name="Hagopian D."/>
            <person name="Hagos B."/>
            <person name="Hall J."/>
            <person name="Hatcher B."/>
            <person name="Heller A."/>
            <person name="Higgins H."/>
            <person name="Honan T."/>
            <person name="Horn A."/>
            <person name="Houde N."/>
            <person name="Hughes L."/>
            <person name="Hulme W."/>
            <person name="Husby E."/>
            <person name="Iliev I."/>
            <person name="Jaffe D."/>
            <person name="Jones C."/>
            <person name="Kamal M."/>
            <person name="Kamat A."/>
            <person name="Kamvysselis M."/>
            <person name="Karlsson E."/>
            <person name="Kells C."/>
            <person name="Kieu A."/>
            <person name="Kisner P."/>
            <person name="Kodira C."/>
            <person name="Kulbokas E."/>
            <person name="Labutti K."/>
            <person name="Lama D."/>
            <person name="Landers T."/>
            <person name="Leger J."/>
            <person name="Levine S."/>
            <person name="Lewis D."/>
            <person name="Lewis T."/>
            <person name="Lindblad-toh K."/>
            <person name="Liu X."/>
            <person name="Lokyitsang T."/>
            <person name="Lokyitsang Y."/>
            <person name="Lucien O."/>
            <person name="Lui A."/>
            <person name="Ma L.J."/>
            <person name="Mabbitt R."/>
            <person name="Macdonald J."/>
            <person name="Maclean C."/>
            <person name="Major J."/>
            <person name="Manning J."/>
            <person name="Marabella R."/>
            <person name="Maru K."/>
            <person name="Matthews C."/>
            <person name="Mauceli E."/>
            <person name="Mccarthy M."/>
            <person name="Mcdonough S."/>
            <person name="Mcghee T."/>
            <person name="Meldrim J."/>
            <person name="Meneus L."/>
            <person name="Mesirov J."/>
            <person name="Mihalev A."/>
            <person name="Mihova T."/>
            <person name="Mikkelsen T."/>
            <person name="Mlenga V."/>
            <person name="Moru K."/>
            <person name="Mozes J."/>
            <person name="Mulrain L."/>
            <person name="Munson G."/>
            <person name="Naylor J."/>
            <person name="Newes C."/>
            <person name="Nguyen C."/>
            <person name="Nguyen N."/>
            <person name="Nguyen T."/>
            <person name="Nicol R."/>
            <person name="Nielsen C."/>
            <person name="Nizzari M."/>
            <person name="Norbu C."/>
            <person name="Norbu N."/>
            <person name="O'donnell P."/>
            <person name="Okoawo O."/>
            <person name="O'leary S."/>
            <person name="Omotosho B."/>
            <person name="O'neill K."/>
            <person name="Osman S."/>
            <person name="Parker S."/>
            <person name="Perrin D."/>
            <person name="Phunkhang P."/>
            <person name="Piqani B."/>
            <person name="Purcell S."/>
            <person name="Rachupka T."/>
            <person name="Ramasamy U."/>
            <person name="Rameau R."/>
            <person name="Ray V."/>
            <person name="Raymond C."/>
            <person name="Retta R."/>
            <person name="Richardson S."/>
            <person name="Rise C."/>
            <person name="Rodriguez J."/>
            <person name="Rogers J."/>
            <person name="Rogov P."/>
            <person name="Rutman M."/>
            <person name="Schupbach R."/>
            <person name="Seaman C."/>
            <person name="Settipalli S."/>
            <person name="Sharpe T."/>
            <person name="Sheridan J."/>
            <person name="Sherpa N."/>
            <person name="Shi J."/>
            <person name="Smirnov S."/>
            <person name="Smith C."/>
            <person name="Sougnez C."/>
            <person name="Spencer B."/>
            <person name="Stalker J."/>
            <person name="Stange-thomann N."/>
            <person name="Stavropoulos S."/>
            <person name="Stetson K."/>
            <person name="Stone C."/>
            <person name="Stone S."/>
            <person name="Stubbs M."/>
            <person name="Talamas J."/>
            <person name="Tchuinga P."/>
            <person name="Tenzing P."/>
            <person name="Tesfaye S."/>
            <person name="Theodore J."/>
            <person name="Thoulutsang Y."/>
            <person name="Topham K."/>
            <person name="Towey S."/>
            <person name="Tsamla T."/>
            <person name="Tsomo N."/>
            <person name="Vallee D."/>
            <person name="Vassiliev H."/>
            <person name="Venkataraman V."/>
            <person name="Vinson J."/>
            <person name="Vo A."/>
            <person name="Wade C."/>
            <person name="Wang S."/>
            <person name="Wangchuk T."/>
            <person name="Wangdi T."/>
            <person name="Whittaker C."/>
            <person name="Wilkinson J."/>
            <person name="Wu Y."/>
            <person name="Wyman D."/>
            <person name="Yadav S."/>
            <person name="Yang S."/>
            <person name="Yang X."/>
            <person name="Yeager S."/>
            <person name="Yee E."/>
            <person name="Young G."/>
            <person name="Zainoun J."/>
            <person name="Zembeck L."/>
            <person name="Zimmer A."/>
            <person name="Zody M."/>
            <person name="Lander E."/>
        </authorList>
    </citation>
    <scope>NUCLEOTIDE SEQUENCE [LARGE SCALE GENOMIC DNA]</scope>
</reference>
<dbReference type="InterPro" id="IPR003859">
    <property type="entry name" value="Galactosyl_T"/>
</dbReference>
<dbReference type="SUPFAM" id="SSF53448">
    <property type="entry name" value="Nucleotide-diphospho-sugar transferases"/>
    <property type="match status" value="1"/>
</dbReference>
<feature type="transmembrane region" description="Helical" evidence="11">
    <location>
        <begin position="34"/>
        <end position="54"/>
    </location>
</feature>
<keyword evidence="5 11" id="KW-0808">Transferase</keyword>
<reference evidence="15" key="2">
    <citation type="submission" date="2025-08" db="UniProtKB">
        <authorList>
            <consortium name="Ensembl"/>
        </authorList>
    </citation>
    <scope>IDENTIFICATION</scope>
</reference>
<dbReference type="InParanoid" id="H2Y6B3"/>
<evidence type="ECO:0000256" key="1">
    <source>
        <dbReference type="ARBA" id="ARBA00004606"/>
    </source>
</evidence>
<keyword evidence="4 11" id="KW-0328">Glycosyltransferase</keyword>
<dbReference type="GeneTree" id="ENSGT00940000163971"/>
<dbReference type="UniPathway" id="UPA00378"/>
<evidence type="ECO:0000259" key="13">
    <source>
        <dbReference type="Pfam" id="PF02709"/>
    </source>
</evidence>
<dbReference type="PANTHER" id="PTHR19300">
    <property type="entry name" value="BETA-1,4-GALACTOSYLTRANSFERASE"/>
    <property type="match status" value="1"/>
</dbReference>
<reference evidence="15" key="3">
    <citation type="submission" date="2025-09" db="UniProtKB">
        <authorList>
            <consortium name="Ensembl"/>
        </authorList>
    </citation>
    <scope>IDENTIFICATION</scope>
</reference>
<comment type="caution">
    <text evidence="11">Lacks conserved residue(s) required for the propagation of feature annotation.</text>
</comment>
<dbReference type="GO" id="GO:0005794">
    <property type="term" value="C:Golgi apparatus"/>
    <property type="evidence" value="ECO:0007669"/>
    <property type="project" value="TreeGrafter"/>
</dbReference>
<evidence type="ECO:0000313" key="15">
    <source>
        <dbReference type="Ensembl" id="ENSCSAVP00000000861.1"/>
    </source>
</evidence>
<accession>H2Y6B3</accession>
<dbReference type="PANTHER" id="PTHR19300:SF57">
    <property type="entry name" value="BETA-1,4-N-ACETYLGALACTOSAMINYLTRANSFERASE"/>
    <property type="match status" value="1"/>
</dbReference>
<dbReference type="PRINTS" id="PR02050">
    <property type="entry name" value="B14GALTRFASE"/>
</dbReference>
<evidence type="ECO:0000259" key="14">
    <source>
        <dbReference type="Pfam" id="PF13733"/>
    </source>
</evidence>
<dbReference type="Proteomes" id="UP000007875">
    <property type="component" value="Unassembled WGS sequence"/>
</dbReference>
<dbReference type="Pfam" id="PF13733">
    <property type="entry name" value="Glyco_transf_7N"/>
    <property type="match status" value="1"/>
</dbReference>
<dbReference type="STRING" id="51511.ENSCSAVP00000000861"/>
<keyword evidence="7 11" id="KW-0735">Signal-anchor</keyword>